<proteinExistence type="predicted"/>
<name>A0A556QJD8_9BACT</name>
<evidence type="ECO:0000313" key="1">
    <source>
        <dbReference type="EMBL" id="TSJ76749.1"/>
    </source>
</evidence>
<dbReference type="AlphaFoldDB" id="A0A556QJD8"/>
<evidence type="ECO:0000313" key="2">
    <source>
        <dbReference type="Proteomes" id="UP000315648"/>
    </source>
</evidence>
<comment type="caution">
    <text evidence="1">The sequence shown here is derived from an EMBL/GenBank/DDBJ whole genome shotgun (WGS) entry which is preliminary data.</text>
</comment>
<dbReference type="RefSeq" id="WP_144230506.1">
    <property type="nucleotide sequence ID" value="NZ_CBCRVV010000009.1"/>
</dbReference>
<dbReference type="EMBL" id="VMBG01000002">
    <property type="protein sequence ID" value="TSJ76749.1"/>
    <property type="molecule type" value="Genomic_DNA"/>
</dbReference>
<protein>
    <submittedName>
        <fullName evidence="1">Uncharacterized protein</fullName>
    </submittedName>
</protein>
<dbReference type="Proteomes" id="UP000315648">
    <property type="component" value="Unassembled WGS sequence"/>
</dbReference>
<keyword evidence="2" id="KW-1185">Reference proteome</keyword>
<organism evidence="1 2">
    <name type="scientific">Rariglobus hedericola</name>
    <dbReference type="NCBI Taxonomy" id="2597822"/>
    <lineage>
        <taxon>Bacteria</taxon>
        <taxon>Pseudomonadati</taxon>
        <taxon>Verrucomicrobiota</taxon>
        <taxon>Opitutia</taxon>
        <taxon>Opitutales</taxon>
        <taxon>Opitutaceae</taxon>
        <taxon>Rariglobus</taxon>
    </lineage>
</organism>
<reference evidence="1 2" key="1">
    <citation type="submission" date="2019-07" db="EMBL/GenBank/DDBJ databases">
        <title>Description of 53C-WASEF.</title>
        <authorList>
            <person name="Pitt A."/>
            <person name="Hahn M.W."/>
        </authorList>
    </citation>
    <scope>NUCLEOTIDE SEQUENCE [LARGE SCALE GENOMIC DNA]</scope>
    <source>
        <strain evidence="1 2">53C-WASEF</strain>
    </source>
</reference>
<accession>A0A556QJD8</accession>
<sequence>MYSPDISQHSPCLYRLGQHYGVPMTVLADRMIRFGLKNLEQIMPEKPVVEASVIALVAEDQSPYRPTAIPRKSA</sequence>
<gene>
    <name evidence="1" type="ORF">FPL22_11530</name>
</gene>